<dbReference type="PANTHER" id="PTHR10742">
    <property type="entry name" value="FLAVIN MONOAMINE OXIDASE"/>
    <property type="match status" value="1"/>
</dbReference>
<sequence length="640" mass="71932">MLKVPKVLIIGAGPAGIAAAAKLVENGFNNVIILEAEGRIGGRIHSVEFGDGFVDLGAQWIHGEKGNIVYEMVKDLDLVSKSQNDYNSFTFYLSTGKIAERHTTEKLFNILKTIVFQDGECNYNGSFKDYIKEQYTKRIREQFANEKNILELSKAMEDWFCNYYITYDAAESIEDFSVNNTIGSYMECEGHPTINWRKKGYRTLLDVLMRKSPNFSTALPVEEKVQLNKKVTKILWNEPNCPNSVVVKCSDDSSYEADHVIVTVSLGVLKNSHSDMFSPSLPPYKVRTIEGLYFGNLVKIFLQFRTQWWPDDFKGFSFLWIEDDKARLQEECPYFEPSNNGRSWLEDIWGFYAVDNHPRVLLGWLTGRNSKQAELLPEEVVKIGCMFLLRKFAGDIYEIPEPEDILRSAWSNNPNFRGVYSYHGVETDRLKVAPSDLAVPLSAPGGSELVLFAGEATSMYRYSTVDGAVETGFREAQRIIDEYRNTIHTKIVIVGAGMAGLGAALKLQEHNIDDFILIEADEEPGGRIKTVFVNGKPVDLGAQWLHGRDNPLYRTKWLSNRLTLGSYSHVTPDCDKAVGVGIEGLSEPIRGPDGVPRILLAGEAVHLSHYSTTHGAFESGTERAAWLAEYINSTIEPHQS</sequence>
<feature type="domain" description="Amine oxidase" evidence="1">
    <location>
        <begin position="15"/>
        <end position="480"/>
    </location>
</feature>
<dbReference type="SUPFAM" id="SSF54373">
    <property type="entry name" value="FAD-linked reductases, C-terminal domain"/>
    <property type="match status" value="1"/>
</dbReference>
<evidence type="ECO:0000313" key="2">
    <source>
        <dbReference type="EMBL" id="CAH2002171.1"/>
    </source>
</evidence>
<dbReference type="InterPro" id="IPR050281">
    <property type="entry name" value="Flavin_monoamine_oxidase"/>
</dbReference>
<evidence type="ECO:0000259" key="1">
    <source>
        <dbReference type="Pfam" id="PF01593"/>
    </source>
</evidence>
<dbReference type="GO" id="GO:0016491">
    <property type="term" value="F:oxidoreductase activity"/>
    <property type="evidence" value="ECO:0007669"/>
    <property type="project" value="InterPro"/>
</dbReference>
<dbReference type="Gene3D" id="3.90.660.10">
    <property type="match status" value="1"/>
</dbReference>
<protein>
    <recommendedName>
        <fullName evidence="1">Amine oxidase domain-containing protein</fullName>
    </recommendedName>
</protein>
<dbReference type="InterPro" id="IPR002937">
    <property type="entry name" value="Amino_oxidase"/>
</dbReference>
<name>A0A9P0LT81_ACAOB</name>
<proteinExistence type="predicted"/>
<keyword evidence="3" id="KW-1185">Reference proteome</keyword>
<comment type="caution">
    <text evidence="2">The sequence shown here is derived from an EMBL/GenBank/DDBJ whole genome shotgun (WGS) entry which is preliminary data.</text>
</comment>
<dbReference type="Pfam" id="PF01593">
    <property type="entry name" value="Amino_oxidase"/>
    <property type="match status" value="2"/>
</dbReference>
<dbReference type="Proteomes" id="UP001152888">
    <property type="component" value="Unassembled WGS sequence"/>
</dbReference>
<accession>A0A9P0LT81</accession>
<dbReference type="AlphaFoldDB" id="A0A9P0LT81"/>
<dbReference type="PRINTS" id="PR00419">
    <property type="entry name" value="ADXRDTASE"/>
</dbReference>
<dbReference type="InterPro" id="IPR036188">
    <property type="entry name" value="FAD/NAD-bd_sf"/>
</dbReference>
<evidence type="ECO:0000313" key="3">
    <source>
        <dbReference type="Proteomes" id="UP001152888"/>
    </source>
</evidence>
<organism evidence="2 3">
    <name type="scientific">Acanthoscelides obtectus</name>
    <name type="common">Bean weevil</name>
    <name type="synonym">Bruchus obtectus</name>
    <dbReference type="NCBI Taxonomy" id="200917"/>
    <lineage>
        <taxon>Eukaryota</taxon>
        <taxon>Metazoa</taxon>
        <taxon>Ecdysozoa</taxon>
        <taxon>Arthropoda</taxon>
        <taxon>Hexapoda</taxon>
        <taxon>Insecta</taxon>
        <taxon>Pterygota</taxon>
        <taxon>Neoptera</taxon>
        <taxon>Endopterygota</taxon>
        <taxon>Coleoptera</taxon>
        <taxon>Polyphaga</taxon>
        <taxon>Cucujiformia</taxon>
        <taxon>Chrysomeloidea</taxon>
        <taxon>Chrysomelidae</taxon>
        <taxon>Bruchinae</taxon>
        <taxon>Bruchini</taxon>
        <taxon>Acanthoscelides</taxon>
    </lineage>
</organism>
<dbReference type="EMBL" id="CAKOFQ010007484">
    <property type="protein sequence ID" value="CAH2002171.1"/>
    <property type="molecule type" value="Genomic_DNA"/>
</dbReference>
<reference evidence="2" key="1">
    <citation type="submission" date="2022-03" db="EMBL/GenBank/DDBJ databases">
        <authorList>
            <person name="Sayadi A."/>
        </authorList>
    </citation>
    <scope>NUCLEOTIDE SEQUENCE</scope>
</reference>
<dbReference type="PANTHER" id="PTHR10742:SF398">
    <property type="entry name" value="AMINE OXIDASE DOMAIN-CONTAINING PROTEIN-RELATED"/>
    <property type="match status" value="1"/>
</dbReference>
<dbReference type="OrthoDB" id="5046242at2759"/>
<dbReference type="Gene3D" id="3.50.50.60">
    <property type="entry name" value="FAD/NAD(P)-binding domain"/>
    <property type="match status" value="3"/>
</dbReference>
<dbReference type="SUPFAM" id="SSF51905">
    <property type="entry name" value="FAD/NAD(P)-binding domain"/>
    <property type="match status" value="2"/>
</dbReference>
<feature type="domain" description="Amine oxidase" evidence="1">
    <location>
        <begin position="498"/>
        <end position="554"/>
    </location>
</feature>
<gene>
    <name evidence="2" type="ORF">ACAOBT_LOCUS26648</name>
</gene>